<dbReference type="EnsemblPlants" id="Pp3c4_22450V3.2">
    <property type="protein sequence ID" value="PAC:32920885.CDS.1"/>
    <property type="gene ID" value="Pp3c4_22450"/>
</dbReference>
<dbReference type="PaxDb" id="3218-PP1S378_12V6.1"/>
<accession>A0A2K1KPN3</accession>
<gene>
    <name evidence="1" type="ORF">PHYPA_006603</name>
</gene>
<dbReference type="EMBL" id="ABEU02000004">
    <property type="protein sequence ID" value="PNR55706.1"/>
    <property type="molecule type" value="Genomic_DNA"/>
</dbReference>
<reference evidence="2" key="3">
    <citation type="submission" date="2020-12" db="UniProtKB">
        <authorList>
            <consortium name="EnsemblPlants"/>
        </authorList>
    </citation>
    <scope>IDENTIFICATION</scope>
</reference>
<dbReference type="Proteomes" id="UP000006727">
    <property type="component" value="Chromosome 4"/>
</dbReference>
<reference evidence="1 3" key="2">
    <citation type="journal article" date="2018" name="Plant J.">
        <title>The Physcomitrella patens chromosome-scale assembly reveals moss genome structure and evolution.</title>
        <authorList>
            <person name="Lang D."/>
            <person name="Ullrich K.K."/>
            <person name="Murat F."/>
            <person name="Fuchs J."/>
            <person name="Jenkins J."/>
            <person name="Haas F.B."/>
            <person name="Piednoel M."/>
            <person name="Gundlach H."/>
            <person name="Van Bel M."/>
            <person name="Meyberg R."/>
            <person name="Vives C."/>
            <person name="Morata J."/>
            <person name="Symeonidi A."/>
            <person name="Hiss M."/>
            <person name="Muchero W."/>
            <person name="Kamisugi Y."/>
            <person name="Saleh O."/>
            <person name="Blanc G."/>
            <person name="Decker E.L."/>
            <person name="van Gessel N."/>
            <person name="Grimwood J."/>
            <person name="Hayes R.D."/>
            <person name="Graham S.W."/>
            <person name="Gunter L.E."/>
            <person name="McDaniel S.F."/>
            <person name="Hoernstein S.N.W."/>
            <person name="Larsson A."/>
            <person name="Li F.W."/>
            <person name="Perroud P.F."/>
            <person name="Phillips J."/>
            <person name="Ranjan P."/>
            <person name="Rokshar D.S."/>
            <person name="Rothfels C.J."/>
            <person name="Schneider L."/>
            <person name="Shu S."/>
            <person name="Stevenson D.W."/>
            <person name="Thummler F."/>
            <person name="Tillich M."/>
            <person name="Villarreal Aguilar J.C."/>
            <person name="Widiez T."/>
            <person name="Wong G.K."/>
            <person name="Wymore A."/>
            <person name="Zhang Y."/>
            <person name="Zimmer A.D."/>
            <person name="Quatrano R.S."/>
            <person name="Mayer K.F.X."/>
            <person name="Goodstein D."/>
            <person name="Casacuberta J.M."/>
            <person name="Vandepoele K."/>
            <person name="Reski R."/>
            <person name="Cuming A.C."/>
            <person name="Tuskan G.A."/>
            <person name="Maumus F."/>
            <person name="Salse J."/>
            <person name="Schmutz J."/>
            <person name="Rensing S.A."/>
        </authorList>
    </citation>
    <scope>NUCLEOTIDE SEQUENCE [LARGE SCALE GENOMIC DNA]</scope>
    <source>
        <strain evidence="2 3">cv. Gransden 2004</strain>
    </source>
</reference>
<evidence type="ECO:0000313" key="1">
    <source>
        <dbReference type="EMBL" id="PNR55706.1"/>
    </source>
</evidence>
<dbReference type="Gramene" id="Pp3c4_22450V3.2">
    <property type="protein sequence ID" value="PAC:32920885.CDS.1"/>
    <property type="gene ID" value="Pp3c4_22450"/>
</dbReference>
<proteinExistence type="predicted"/>
<name>A0A2K1KPN3_PHYPA</name>
<protein>
    <submittedName>
        <fullName evidence="1 2">Uncharacterized protein</fullName>
    </submittedName>
</protein>
<reference evidence="1 3" key="1">
    <citation type="journal article" date="2008" name="Science">
        <title>The Physcomitrella genome reveals evolutionary insights into the conquest of land by plants.</title>
        <authorList>
            <person name="Rensing S."/>
            <person name="Lang D."/>
            <person name="Zimmer A."/>
            <person name="Terry A."/>
            <person name="Salamov A."/>
            <person name="Shapiro H."/>
            <person name="Nishiyama T."/>
            <person name="Perroud P.-F."/>
            <person name="Lindquist E."/>
            <person name="Kamisugi Y."/>
            <person name="Tanahashi T."/>
            <person name="Sakakibara K."/>
            <person name="Fujita T."/>
            <person name="Oishi K."/>
            <person name="Shin-I T."/>
            <person name="Kuroki Y."/>
            <person name="Toyoda A."/>
            <person name="Suzuki Y."/>
            <person name="Hashimoto A."/>
            <person name="Yamaguchi K."/>
            <person name="Sugano A."/>
            <person name="Kohara Y."/>
            <person name="Fujiyama A."/>
            <person name="Anterola A."/>
            <person name="Aoki S."/>
            <person name="Ashton N."/>
            <person name="Barbazuk W.B."/>
            <person name="Barker E."/>
            <person name="Bennetzen J."/>
            <person name="Bezanilla M."/>
            <person name="Blankenship R."/>
            <person name="Cho S.H."/>
            <person name="Dutcher S."/>
            <person name="Estelle M."/>
            <person name="Fawcett J.A."/>
            <person name="Gundlach H."/>
            <person name="Hanada K."/>
            <person name="Heyl A."/>
            <person name="Hicks K.A."/>
            <person name="Hugh J."/>
            <person name="Lohr M."/>
            <person name="Mayer K."/>
            <person name="Melkozernov A."/>
            <person name="Murata T."/>
            <person name="Nelson D."/>
            <person name="Pils B."/>
            <person name="Prigge M."/>
            <person name="Reiss B."/>
            <person name="Renner T."/>
            <person name="Rombauts S."/>
            <person name="Rushton P."/>
            <person name="Sanderfoot A."/>
            <person name="Schween G."/>
            <person name="Shiu S.-H."/>
            <person name="Stueber K."/>
            <person name="Theodoulou F.L."/>
            <person name="Tu H."/>
            <person name="Van de Peer Y."/>
            <person name="Verrier P.J."/>
            <person name="Waters E."/>
            <person name="Wood A."/>
            <person name="Yang L."/>
            <person name="Cove D."/>
            <person name="Cuming A."/>
            <person name="Hasebe M."/>
            <person name="Lucas S."/>
            <person name="Mishler D.B."/>
            <person name="Reski R."/>
            <person name="Grigoriev I."/>
            <person name="Quatrano R.S."/>
            <person name="Boore J.L."/>
        </authorList>
    </citation>
    <scope>NUCLEOTIDE SEQUENCE [LARGE SCALE GENOMIC DNA]</scope>
    <source>
        <strain evidence="2 3">cv. Gransden 2004</strain>
    </source>
</reference>
<dbReference type="Gramene" id="Pp3c4_22450V3.1">
    <property type="protein sequence ID" value="PAC:32920884.CDS.1"/>
    <property type="gene ID" value="Pp3c4_22450"/>
</dbReference>
<keyword evidence="3" id="KW-1185">Reference proteome</keyword>
<sequence length="58" mass="6662">MLPLVLYNKLSQLISKHCNISKFFCQLGQKNNYLMSSSFFSSFIANITKYYSIQSSIA</sequence>
<dbReference type="InParanoid" id="A0A2K1KPN3"/>
<dbReference type="EnsemblPlants" id="Pp3c4_22450V3.1">
    <property type="protein sequence ID" value="PAC:32920884.CDS.1"/>
    <property type="gene ID" value="Pp3c4_22450"/>
</dbReference>
<evidence type="ECO:0000313" key="2">
    <source>
        <dbReference type="EnsemblPlants" id="PAC:32920884.CDS.1"/>
    </source>
</evidence>
<evidence type="ECO:0000313" key="3">
    <source>
        <dbReference type="Proteomes" id="UP000006727"/>
    </source>
</evidence>
<organism evidence="1">
    <name type="scientific">Physcomitrium patens</name>
    <name type="common">Spreading-leaved earth moss</name>
    <name type="synonym">Physcomitrella patens</name>
    <dbReference type="NCBI Taxonomy" id="3218"/>
    <lineage>
        <taxon>Eukaryota</taxon>
        <taxon>Viridiplantae</taxon>
        <taxon>Streptophyta</taxon>
        <taxon>Embryophyta</taxon>
        <taxon>Bryophyta</taxon>
        <taxon>Bryophytina</taxon>
        <taxon>Bryopsida</taxon>
        <taxon>Funariidae</taxon>
        <taxon>Funariales</taxon>
        <taxon>Funariaceae</taxon>
        <taxon>Physcomitrium</taxon>
    </lineage>
</organism>
<dbReference type="AlphaFoldDB" id="A0A2K1KPN3"/>